<proteinExistence type="inferred from homology"/>
<feature type="transmembrane region" description="Helical" evidence="2">
    <location>
        <begin position="55"/>
        <end position="79"/>
    </location>
</feature>
<accession>A0A7V8NNM5</accession>
<gene>
    <name evidence="3" type="ORF">HRJ53_05180</name>
</gene>
<feature type="non-terminal residue" evidence="3">
    <location>
        <position position="146"/>
    </location>
</feature>
<comment type="subcellular location">
    <subcellularLocation>
        <location evidence="2">Cell membrane</location>
        <topology evidence="2">Multi-pass membrane protein</topology>
    </subcellularLocation>
</comment>
<feature type="transmembrane region" description="Helical" evidence="2">
    <location>
        <begin position="31"/>
        <end position="49"/>
    </location>
</feature>
<keyword evidence="2" id="KW-1133">Transmembrane helix</keyword>
<dbReference type="GO" id="GO:0008137">
    <property type="term" value="F:NADH dehydrogenase (ubiquinone) activity"/>
    <property type="evidence" value="ECO:0007669"/>
    <property type="project" value="UniProtKB-UniRule"/>
</dbReference>
<dbReference type="Gene3D" id="1.20.120.1200">
    <property type="entry name" value="NADH-ubiquinone/plastoquinone oxidoreductase chain 6, subunit NuoJ"/>
    <property type="match status" value="1"/>
</dbReference>
<evidence type="ECO:0000313" key="4">
    <source>
        <dbReference type="Proteomes" id="UP000567293"/>
    </source>
</evidence>
<dbReference type="EC" id="7.1.1.-" evidence="2"/>
<organism evidence="3 4">
    <name type="scientific">Candidatus Acidiferrum panamense</name>
    <dbReference type="NCBI Taxonomy" id="2741543"/>
    <lineage>
        <taxon>Bacteria</taxon>
        <taxon>Pseudomonadati</taxon>
        <taxon>Acidobacteriota</taxon>
        <taxon>Terriglobia</taxon>
        <taxon>Candidatus Acidiferrales</taxon>
        <taxon>Candidatus Acidiferrum</taxon>
    </lineage>
</organism>
<dbReference type="PANTHER" id="PTHR33269">
    <property type="entry name" value="NADH-UBIQUINONE OXIDOREDUCTASE CHAIN 6"/>
    <property type="match status" value="1"/>
</dbReference>
<comment type="caution">
    <text evidence="2">Lacks conserved residue(s) required for the propagation of feature annotation.</text>
</comment>
<sequence>MTEPLLVFFVLAALAVIGAVSLILQKHPIHSALSLIVVMVALAGLYLLMGAEFVAAVQIIVYGGAIMVLFVFVIMLLNAGAEERTSLSKMAGPPGLLLVAALAAFVAATIAKSGASVQAARQTGALSSTKGISEMVFKDFVYPFEL</sequence>
<name>A0A7V8NNM5_9BACT</name>
<comment type="similarity">
    <text evidence="1 2">Belongs to the complex I subunit 6 family.</text>
</comment>
<keyword evidence="2" id="KW-0520">NAD</keyword>
<evidence type="ECO:0000256" key="2">
    <source>
        <dbReference type="RuleBase" id="RU004429"/>
    </source>
</evidence>
<keyword evidence="2" id="KW-1003">Cell membrane</keyword>
<reference evidence="3" key="1">
    <citation type="submission" date="2020-06" db="EMBL/GenBank/DDBJ databases">
        <title>Legume-microbial interactions unlock mineral nutrients during tropical forest succession.</title>
        <authorList>
            <person name="Epihov D.Z."/>
        </authorList>
    </citation>
    <scope>NUCLEOTIDE SEQUENCE [LARGE SCALE GENOMIC DNA]</scope>
    <source>
        <strain evidence="3">Pan2503</strain>
    </source>
</reference>
<dbReference type="AlphaFoldDB" id="A0A7V8NNM5"/>
<dbReference type="EMBL" id="JACDQQ010000502">
    <property type="protein sequence ID" value="MBA0084370.1"/>
    <property type="molecule type" value="Genomic_DNA"/>
</dbReference>
<dbReference type="Proteomes" id="UP000567293">
    <property type="component" value="Unassembled WGS sequence"/>
</dbReference>
<dbReference type="Pfam" id="PF00499">
    <property type="entry name" value="Oxidored_q3"/>
    <property type="match status" value="1"/>
</dbReference>
<comment type="caution">
    <text evidence="3">The sequence shown here is derived from an EMBL/GenBank/DDBJ whole genome shotgun (WGS) entry which is preliminary data.</text>
</comment>
<protein>
    <recommendedName>
        <fullName evidence="2">NADH-quinone oxidoreductase subunit J</fullName>
        <ecNumber evidence="2">7.1.1.-</ecNumber>
    </recommendedName>
</protein>
<keyword evidence="4" id="KW-1185">Reference proteome</keyword>
<comment type="function">
    <text evidence="2">NDH-1 shuttles electrons from NADH, via FMN and iron-sulfur (Fe-S) centers, to quinones in the respiratory chain. Couples the redox reaction to proton translocation (for every two electrons transferred, four hydrogen ions are translocated across the cytoplasmic membrane), and thus conserves the redox energy in a proton gradient.</text>
</comment>
<keyword evidence="2" id="KW-0472">Membrane</keyword>
<dbReference type="GO" id="GO:0048038">
    <property type="term" value="F:quinone binding"/>
    <property type="evidence" value="ECO:0007669"/>
    <property type="project" value="UniProtKB-UniRule"/>
</dbReference>
<keyword evidence="2" id="KW-0874">Quinone</keyword>
<dbReference type="PANTHER" id="PTHR33269:SF17">
    <property type="entry name" value="NADH-UBIQUINONE OXIDOREDUCTASE CHAIN 6"/>
    <property type="match status" value="1"/>
</dbReference>
<dbReference type="InterPro" id="IPR042106">
    <property type="entry name" value="Nuo/plastoQ_OxRdtase_6_NuoJ"/>
</dbReference>
<feature type="transmembrane region" description="Helical" evidence="2">
    <location>
        <begin position="6"/>
        <end position="24"/>
    </location>
</feature>
<comment type="catalytic activity">
    <reaction evidence="2">
        <text>a quinone + NADH + 5 H(+)(in) = a quinol + NAD(+) + 4 H(+)(out)</text>
        <dbReference type="Rhea" id="RHEA:57888"/>
        <dbReference type="ChEBI" id="CHEBI:15378"/>
        <dbReference type="ChEBI" id="CHEBI:24646"/>
        <dbReference type="ChEBI" id="CHEBI:57540"/>
        <dbReference type="ChEBI" id="CHEBI:57945"/>
        <dbReference type="ChEBI" id="CHEBI:132124"/>
    </reaction>
</comment>
<keyword evidence="2" id="KW-0812">Transmembrane</keyword>
<evidence type="ECO:0000256" key="1">
    <source>
        <dbReference type="ARBA" id="ARBA00005698"/>
    </source>
</evidence>
<dbReference type="InterPro" id="IPR001457">
    <property type="entry name" value="NADH_UbQ/plastoQ_OxRdtase_su6"/>
</dbReference>
<feature type="transmembrane region" description="Helical" evidence="2">
    <location>
        <begin position="91"/>
        <end position="111"/>
    </location>
</feature>
<evidence type="ECO:0000313" key="3">
    <source>
        <dbReference type="EMBL" id="MBA0084370.1"/>
    </source>
</evidence>
<dbReference type="GO" id="GO:0005886">
    <property type="term" value="C:plasma membrane"/>
    <property type="evidence" value="ECO:0007669"/>
    <property type="project" value="UniProtKB-SubCell"/>
</dbReference>